<comment type="similarity">
    <text evidence="7">Belongs to the dTDP-4-dehydrorhamnose 3,5-epimerase family.</text>
</comment>
<sequence>MQITQTPIEGLLIIEPKVWKDNRGYFYESYNTKLLADAGIDVNFVQDNQSFSQKGALRGLHAQNKPYEQGKLVRVLQGAVMDIAVDIRKVSPTYGQYFEIELSGENHKQLWVPPGFLHGFLTLEDQTIFTYKVSNYYHKESEIGVMWNDPDLNIQWSKDIPESEFLLSDKDQVLSNFRVFESPF</sequence>
<dbReference type="Proteomes" id="UP001214530">
    <property type="component" value="Chromosome"/>
</dbReference>
<evidence type="ECO:0000256" key="4">
    <source>
        <dbReference type="ARBA" id="ARBA00019595"/>
    </source>
</evidence>
<evidence type="ECO:0000256" key="3">
    <source>
        <dbReference type="ARBA" id="ARBA00012098"/>
    </source>
</evidence>
<dbReference type="InterPro" id="IPR000888">
    <property type="entry name" value="RmlC-like"/>
</dbReference>
<keyword evidence="7 8" id="KW-0413">Isomerase</keyword>
<proteinExistence type="inferred from homology"/>
<dbReference type="PANTHER" id="PTHR21047:SF2">
    <property type="entry name" value="THYMIDINE DIPHOSPHO-4-KETO-RHAMNOSE 3,5-EPIMERASE"/>
    <property type="match status" value="1"/>
</dbReference>
<dbReference type="GO" id="GO:0000271">
    <property type="term" value="P:polysaccharide biosynthetic process"/>
    <property type="evidence" value="ECO:0007669"/>
    <property type="project" value="TreeGrafter"/>
</dbReference>
<evidence type="ECO:0000256" key="6">
    <source>
        <dbReference type="PIRSR" id="PIRSR600888-3"/>
    </source>
</evidence>
<dbReference type="SUPFAM" id="SSF51182">
    <property type="entry name" value="RmlC-like cupins"/>
    <property type="match status" value="1"/>
</dbReference>
<name>A0AAJ5W6N3_9SPHI</name>
<evidence type="ECO:0000313" key="9">
    <source>
        <dbReference type="Proteomes" id="UP001214530"/>
    </source>
</evidence>
<dbReference type="PANTHER" id="PTHR21047">
    <property type="entry name" value="DTDP-6-DEOXY-D-GLUCOSE-3,5 EPIMERASE"/>
    <property type="match status" value="1"/>
</dbReference>
<feature type="active site" description="Proton donor" evidence="5">
    <location>
        <position position="131"/>
    </location>
</feature>
<dbReference type="GO" id="GO:0008830">
    <property type="term" value="F:dTDP-4-dehydrorhamnose 3,5-epimerase activity"/>
    <property type="evidence" value="ECO:0007669"/>
    <property type="project" value="UniProtKB-UniRule"/>
</dbReference>
<dbReference type="NCBIfam" id="TIGR01221">
    <property type="entry name" value="rmlC"/>
    <property type="match status" value="1"/>
</dbReference>
<dbReference type="EMBL" id="CP119313">
    <property type="protein sequence ID" value="WEK19012.1"/>
    <property type="molecule type" value="Genomic_DNA"/>
</dbReference>
<accession>A0AAJ5W6N3</accession>
<evidence type="ECO:0000256" key="5">
    <source>
        <dbReference type="PIRSR" id="PIRSR600888-1"/>
    </source>
</evidence>
<comment type="function">
    <text evidence="2 7">Catalyzes the epimerization of the C3' and C5'positions of dTDP-6-deoxy-D-xylo-4-hexulose, forming dTDP-6-deoxy-L-lyxo-4-hexulose.</text>
</comment>
<comment type="pathway">
    <text evidence="7">Carbohydrate biosynthesis; dTDP-L-rhamnose biosynthesis.</text>
</comment>
<dbReference type="Gene3D" id="2.60.120.10">
    <property type="entry name" value="Jelly Rolls"/>
    <property type="match status" value="1"/>
</dbReference>
<evidence type="ECO:0000256" key="7">
    <source>
        <dbReference type="RuleBase" id="RU364069"/>
    </source>
</evidence>
<reference evidence="8" key="1">
    <citation type="submission" date="2023-03" db="EMBL/GenBank/DDBJ databases">
        <title>Andean soil-derived lignocellulolytic bacterial consortium as a source of novel taxa and putative plastic-active enzymes.</title>
        <authorList>
            <person name="Diaz-Garcia L."/>
            <person name="Chuvochina M."/>
            <person name="Feuerriegel G."/>
            <person name="Bunk B."/>
            <person name="Sproer C."/>
            <person name="Streit W.R."/>
            <person name="Rodriguez L.M."/>
            <person name="Overmann J."/>
            <person name="Jimenez D.J."/>
        </authorList>
    </citation>
    <scope>NUCLEOTIDE SEQUENCE</scope>
    <source>
        <strain evidence="8">MAG 3858</strain>
    </source>
</reference>
<evidence type="ECO:0000256" key="1">
    <source>
        <dbReference type="ARBA" id="ARBA00001298"/>
    </source>
</evidence>
<evidence type="ECO:0000256" key="2">
    <source>
        <dbReference type="ARBA" id="ARBA00001997"/>
    </source>
</evidence>
<dbReference type="Pfam" id="PF00908">
    <property type="entry name" value="dTDP_sugar_isom"/>
    <property type="match status" value="1"/>
</dbReference>
<organism evidence="8 9">
    <name type="scientific">Candidatus Pedobacter colombiensis</name>
    <dbReference type="NCBI Taxonomy" id="3121371"/>
    <lineage>
        <taxon>Bacteria</taxon>
        <taxon>Pseudomonadati</taxon>
        <taxon>Bacteroidota</taxon>
        <taxon>Sphingobacteriia</taxon>
        <taxon>Sphingobacteriales</taxon>
        <taxon>Sphingobacteriaceae</taxon>
        <taxon>Pedobacter</taxon>
    </lineage>
</organism>
<evidence type="ECO:0000313" key="8">
    <source>
        <dbReference type="EMBL" id="WEK19012.1"/>
    </source>
</evidence>
<dbReference type="GO" id="GO:0005829">
    <property type="term" value="C:cytosol"/>
    <property type="evidence" value="ECO:0007669"/>
    <property type="project" value="TreeGrafter"/>
</dbReference>
<comment type="subunit">
    <text evidence="7">Homodimer.</text>
</comment>
<protein>
    <recommendedName>
        <fullName evidence="4 7">dTDP-4-dehydrorhamnose 3,5-epimerase</fullName>
        <ecNumber evidence="3 7">5.1.3.13</ecNumber>
    </recommendedName>
    <alternativeName>
        <fullName evidence="7">Thymidine diphospho-4-keto-rhamnose 3,5-epimerase</fullName>
    </alternativeName>
</protein>
<dbReference type="GO" id="GO:0019305">
    <property type="term" value="P:dTDP-rhamnose biosynthetic process"/>
    <property type="evidence" value="ECO:0007669"/>
    <property type="project" value="UniProtKB-UniRule"/>
</dbReference>
<feature type="site" description="Participates in a stacking interaction with the thymidine ring of dTDP-4-oxo-6-deoxyglucose" evidence="6">
    <location>
        <position position="137"/>
    </location>
</feature>
<dbReference type="AlphaFoldDB" id="A0AAJ5W6N3"/>
<feature type="active site" description="Proton acceptor" evidence="5">
    <location>
        <position position="61"/>
    </location>
</feature>
<dbReference type="InterPro" id="IPR011051">
    <property type="entry name" value="RmlC_Cupin_sf"/>
</dbReference>
<comment type="catalytic activity">
    <reaction evidence="1 7">
        <text>dTDP-4-dehydro-6-deoxy-alpha-D-glucose = dTDP-4-dehydro-beta-L-rhamnose</text>
        <dbReference type="Rhea" id="RHEA:16969"/>
        <dbReference type="ChEBI" id="CHEBI:57649"/>
        <dbReference type="ChEBI" id="CHEBI:62830"/>
        <dbReference type="EC" id="5.1.3.13"/>
    </reaction>
</comment>
<dbReference type="EC" id="5.1.3.13" evidence="3 7"/>
<dbReference type="CDD" id="cd00438">
    <property type="entry name" value="cupin_RmlC"/>
    <property type="match status" value="1"/>
</dbReference>
<dbReference type="InterPro" id="IPR014710">
    <property type="entry name" value="RmlC-like_jellyroll"/>
</dbReference>
<gene>
    <name evidence="8" type="primary">rfbC</name>
    <name evidence="8" type="ORF">P0Y49_19745</name>
</gene>